<accession>A0A814LDX1</accession>
<feature type="region of interest" description="Disordered" evidence="1">
    <location>
        <begin position="1"/>
        <end position="33"/>
    </location>
</feature>
<gene>
    <name evidence="3" type="ORF">OTI717_LOCUS11902</name>
    <name evidence="2" type="ORF">RFH988_LOCUS17356</name>
</gene>
<evidence type="ECO:0000313" key="3">
    <source>
        <dbReference type="EMBL" id="CAF3691359.1"/>
    </source>
</evidence>
<protein>
    <submittedName>
        <fullName evidence="2">Uncharacterized protein</fullName>
    </submittedName>
</protein>
<dbReference type="AlphaFoldDB" id="A0A814LDX1"/>
<dbReference type="EMBL" id="CAJOAX010001161">
    <property type="protein sequence ID" value="CAF3691359.1"/>
    <property type="molecule type" value="Genomic_DNA"/>
</dbReference>
<feature type="compositionally biased region" description="Polar residues" evidence="1">
    <location>
        <begin position="20"/>
        <end position="33"/>
    </location>
</feature>
<evidence type="ECO:0000256" key="1">
    <source>
        <dbReference type="SAM" id="MobiDB-lite"/>
    </source>
</evidence>
<evidence type="ECO:0000313" key="4">
    <source>
        <dbReference type="Proteomes" id="UP000663882"/>
    </source>
</evidence>
<feature type="region of interest" description="Disordered" evidence="1">
    <location>
        <begin position="66"/>
        <end position="88"/>
    </location>
</feature>
<dbReference type="EMBL" id="CAJNOO010000924">
    <property type="protein sequence ID" value="CAF1062965.1"/>
    <property type="molecule type" value="Genomic_DNA"/>
</dbReference>
<sequence length="112" mass="13654">MEAQFYEARRRQNAIERRQSLQSRNETAKQPRQSEYTVLHIPVRLPHKDDKHERCTCTPMQRTKLTNSDQSLYKRNRDIYPRPPPLATRIKRPFQHAKLHHRFSSTEYLQQW</sequence>
<dbReference type="OrthoDB" id="9993055at2759"/>
<organism evidence="2 4">
    <name type="scientific">Rotaria sordida</name>
    <dbReference type="NCBI Taxonomy" id="392033"/>
    <lineage>
        <taxon>Eukaryota</taxon>
        <taxon>Metazoa</taxon>
        <taxon>Spiralia</taxon>
        <taxon>Gnathifera</taxon>
        <taxon>Rotifera</taxon>
        <taxon>Eurotatoria</taxon>
        <taxon>Bdelloidea</taxon>
        <taxon>Philodinida</taxon>
        <taxon>Philodinidae</taxon>
        <taxon>Rotaria</taxon>
    </lineage>
</organism>
<name>A0A814LDX1_9BILA</name>
<reference evidence="2" key="1">
    <citation type="submission" date="2021-02" db="EMBL/GenBank/DDBJ databases">
        <authorList>
            <person name="Nowell W R."/>
        </authorList>
    </citation>
    <scope>NUCLEOTIDE SEQUENCE</scope>
</reference>
<comment type="caution">
    <text evidence="2">The sequence shown here is derived from an EMBL/GenBank/DDBJ whole genome shotgun (WGS) entry which is preliminary data.</text>
</comment>
<evidence type="ECO:0000313" key="2">
    <source>
        <dbReference type="EMBL" id="CAF1062965.1"/>
    </source>
</evidence>
<proteinExistence type="predicted"/>
<dbReference type="Proteomes" id="UP000663823">
    <property type="component" value="Unassembled WGS sequence"/>
</dbReference>
<feature type="compositionally biased region" description="Basic and acidic residues" evidence="1">
    <location>
        <begin position="7"/>
        <end position="19"/>
    </location>
</feature>
<dbReference type="Proteomes" id="UP000663882">
    <property type="component" value="Unassembled WGS sequence"/>
</dbReference>